<dbReference type="Gene3D" id="2.60.120.10">
    <property type="entry name" value="Jelly Rolls"/>
    <property type="match status" value="1"/>
</dbReference>
<dbReference type="CDD" id="cd02238">
    <property type="entry name" value="cupin_KdgF"/>
    <property type="match status" value="1"/>
</dbReference>
<dbReference type="InterPro" id="IPR014710">
    <property type="entry name" value="RmlC-like_jellyroll"/>
</dbReference>
<accession>A0A6N7QVE0</accession>
<dbReference type="AlphaFoldDB" id="A0A6N7QVE0"/>
<dbReference type="SUPFAM" id="SSF51182">
    <property type="entry name" value="RmlC-like cupins"/>
    <property type="match status" value="1"/>
</dbReference>
<reference evidence="3 4" key="1">
    <citation type="submission" date="2019-10" db="EMBL/GenBank/DDBJ databases">
        <title>Gracilibacillus salitolerans sp. nov., a moderate halophile isolated from a saline soil in northwest China.</title>
        <authorList>
            <person name="Gan L."/>
        </authorList>
    </citation>
    <scope>NUCLEOTIDE SEQUENCE [LARGE SCALE GENOMIC DNA]</scope>
    <source>
        <strain evidence="3 4">TP2-8</strain>
    </source>
</reference>
<evidence type="ECO:0000313" key="3">
    <source>
        <dbReference type="EMBL" id="MRI64921.1"/>
    </source>
</evidence>
<dbReference type="InterPro" id="IPR013096">
    <property type="entry name" value="Cupin_2"/>
</dbReference>
<dbReference type="InterPro" id="IPR011051">
    <property type="entry name" value="RmlC_Cupin_sf"/>
</dbReference>
<feature type="region of interest" description="Disordered" evidence="1">
    <location>
        <begin position="1"/>
        <end position="20"/>
    </location>
</feature>
<keyword evidence="4" id="KW-1185">Reference proteome</keyword>
<gene>
    <name evidence="3" type="ORF">GH885_00990</name>
</gene>
<evidence type="ECO:0000313" key="4">
    <source>
        <dbReference type="Proteomes" id="UP000435187"/>
    </source>
</evidence>
<evidence type="ECO:0000256" key="1">
    <source>
        <dbReference type="SAM" id="MobiDB-lite"/>
    </source>
</evidence>
<dbReference type="InterPro" id="IPR052535">
    <property type="entry name" value="Bacilysin_H2HPP_isomerase"/>
</dbReference>
<dbReference type="RefSeq" id="WP_026287252.1">
    <property type="nucleotide sequence ID" value="NZ_JBHUMW010000007.1"/>
</dbReference>
<dbReference type="PANTHER" id="PTHR40112">
    <property type="entry name" value="H2HPP ISOMERASE"/>
    <property type="match status" value="1"/>
</dbReference>
<sequence length="104" mass="11537">MMAVNKWEQAEPGVTRKIHEPGDQLMMMEVSFEEGAEGSAHSHPHEQLTYCLAGKLAFHVDGKEVIVEQGESLRIPSDAVHGVKALTKSKLLDVFTPLREDLLD</sequence>
<name>A0A6N7QVE0_9BACI</name>
<dbReference type="EMBL" id="WJEE01000001">
    <property type="protein sequence ID" value="MRI64921.1"/>
    <property type="molecule type" value="Genomic_DNA"/>
</dbReference>
<dbReference type="PANTHER" id="PTHR40112:SF1">
    <property type="entry name" value="H2HPP ISOMERASE"/>
    <property type="match status" value="1"/>
</dbReference>
<dbReference type="InterPro" id="IPR025499">
    <property type="entry name" value="KdgF"/>
</dbReference>
<dbReference type="Pfam" id="PF07883">
    <property type="entry name" value="Cupin_2"/>
    <property type="match status" value="1"/>
</dbReference>
<dbReference type="PIRSF" id="PIRSF029883">
    <property type="entry name" value="KdgF"/>
    <property type="match status" value="1"/>
</dbReference>
<proteinExistence type="predicted"/>
<protein>
    <submittedName>
        <fullName evidence="3">Cupin domain-containing protein</fullName>
    </submittedName>
</protein>
<dbReference type="Proteomes" id="UP000435187">
    <property type="component" value="Unassembled WGS sequence"/>
</dbReference>
<feature type="domain" description="Cupin type-2" evidence="2">
    <location>
        <begin position="29"/>
        <end position="94"/>
    </location>
</feature>
<organism evidence="3 4">
    <name type="scientific">Gracilibacillus thailandensis</name>
    <dbReference type="NCBI Taxonomy" id="563735"/>
    <lineage>
        <taxon>Bacteria</taxon>
        <taxon>Bacillati</taxon>
        <taxon>Bacillota</taxon>
        <taxon>Bacilli</taxon>
        <taxon>Bacillales</taxon>
        <taxon>Bacillaceae</taxon>
        <taxon>Gracilibacillus</taxon>
    </lineage>
</organism>
<comment type="caution">
    <text evidence="3">The sequence shown here is derived from an EMBL/GenBank/DDBJ whole genome shotgun (WGS) entry which is preliminary data.</text>
</comment>
<evidence type="ECO:0000259" key="2">
    <source>
        <dbReference type="Pfam" id="PF07883"/>
    </source>
</evidence>